<feature type="compositionally biased region" description="Basic residues" evidence="1">
    <location>
        <begin position="225"/>
        <end position="242"/>
    </location>
</feature>
<protein>
    <submittedName>
        <fullName evidence="2">Uncharacterized protein</fullName>
    </submittedName>
</protein>
<dbReference type="OrthoDB" id="5425061at2759"/>
<reference evidence="2" key="1">
    <citation type="submission" date="2021-03" db="EMBL/GenBank/DDBJ databases">
        <authorList>
            <person name="Tagirdzhanova G."/>
        </authorList>
    </citation>
    <scope>NUCLEOTIDE SEQUENCE</scope>
</reference>
<evidence type="ECO:0000313" key="3">
    <source>
        <dbReference type="Proteomes" id="UP000664534"/>
    </source>
</evidence>
<evidence type="ECO:0000256" key="1">
    <source>
        <dbReference type="SAM" id="MobiDB-lite"/>
    </source>
</evidence>
<evidence type="ECO:0000313" key="2">
    <source>
        <dbReference type="EMBL" id="CAF9934504.1"/>
    </source>
</evidence>
<proteinExistence type="predicted"/>
<comment type="caution">
    <text evidence="2">The sequence shown here is derived from an EMBL/GenBank/DDBJ whole genome shotgun (WGS) entry which is preliminary data.</text>
</comment>
<name>A0A8H3G0U1_9LECA</name>
<accession>A0A8H3G0U1</accession>
<feature type="region of interest" description="Disordered" evidence="1">
    <location>
        <begin position="1"/>
        <end position="24"/>
    </location>
</feature>
<dbReference type="AlphaFoldDB" id="A0A8H3G0U1"/>
<keyword evidence="3" id="KW-1185">Reference proteome</keyword>
<sequence length="259" mass="29147">MDDPRIARTEIGSSDTEPNSPDPVLETYFRQQLELLYAEPFQGLAANDATNLGKHDEVTVEQAQFEGEEAYEFRLFTTSSALGPASLGGGNVPHRIALRSPSPAGGGSRFTARGRPDEYYFADHAGLELAEQYLEAAVSGQDIIDGLKMKWRGMELPWRVTVINSTRPGEMVGPEHQLQAQSNRTKRTGKKRRIMIRKRIEAKAAQKVAAIQTQAENLAAEREKRTRKNREKKVRRRQKDKLKKATDVQNPTLFRLEDT</sequence>
<organism evidence="2 3">
    <name type="scientific">Imshaugia aleurites</name>
    <dbReference type="NCBI Taxonomy" id="172621"/>
    <lineage>
        <taxon>Eukaryota</taxon>
        <taxon>Fungi</taxon>
        <taxon>Dikarya</taxon>
        <taxon>Ascomycota</taxon>
        <taxon>Pezizomycotina</taxon>
        <taxon>Lecanoromycetes</taxon>
        <taxon>OSLEUM clade</taxon>
        <taxon>Lecanoromycetidae</taxon>
        <taxon>Lecanorales</taxon>
        <taxon>Lecanorineae</taxon>
        <taxon>Parmeliaceae</taxon>
        <taxon>Imshaugia</taxon>
    </lineage>
</organism>
<gene>
    <name evidence="2" type="ORF">IMSHALPRED_009730</name>
</gene>
<dbReference type="InterPro" id="IPR018555">
    <property type="entry name" value="C630.06c-like"/>
</dbReference>
<dbReference type="Proteomes" id="UP000664534">
    <property type="component" value="Unassembled WGS sequence"/>
</dbReference>
<feature type="region of interest" description="Disordered" evidence="1">
    <location>
        <begin position="218"/>
        <end position="259"/>
    </location>
</feature>
<dbReference type="EMBL" id="CAJPDT010000077">
    <property type="protein sequence ID" value="CAF9934504.1"/>
    <property type="molecule type" value="Genomic_DNA"/>
</dbReference>
<dbReference type="Pfam" id="PF09428">
    <property type="entry name" value="DUF2011"/>
    <property type="match status" value="1"/>
</dbReference>